<organism evidence="4 5">
    <name type="scientific">Thermothielavioides terrestris (strain ATCC 38088 / NRRL 8126)</name>
    <name type="common">Thielavia terrestris</name>
    <dbReference type="NCBI Taxonomy" id="578455"/>
    <lineage>
        <taxon>Eukaryota</taxon>
        <taxon>Fungi</taxon>
        <taxon>Dikarya</taxon>
        <taxon>Ascomycota</taxon>
        <taxon>Pezizomycotina</taxon>
        <taxon>Sordariomycetes</taxon>
        <taxon>Sordariomycetidae</taxon>
        <taxon>Sordariales</taxon>
        <taxon>Chaetomiaceae</taxon>
        <taxon>Thermothielavioides</taxon>
        <taxon>Thermothielavioides terrestris</taxon>
    </lineage>
</organism>
<evidence type="ECO:0000259" key="3">
    <source>
        <dbReference type="PROSITE" id="PS50192"/>
    </source>
</evidence>
<dbReference type="GO" id="GO:0005484">
    <property type="term" value="F:SNAP receptor activity"/>
    <property type="evidence" value="ECO:0007669"/>
    <property type="project" value="TreeGrafter"/>
</dbReference>
<dbReference type="EMBL" id="CP003010">
    <property type="protein sequence ID" value="AEO65979.1"/>
    <property type="molecule type" value="Genomic_DNA"/>
</dbReference>
<dbReference type="GO" id="GO:0005886">
    <property type="term" value="C:plasma membrane"/>
    <property type="evidence" value="ECO:0007669"/>
    <property type="project" value="TreeGrafter"/>
</dbReference>
<feature type="compositionally biased region" description="Basic and acidic residues" evidence="2">
    <location>
        <begin position="9"/>
        <end position="18"/>
    </location>
</feature>
<feature type="compositionally biased region" description="Polar residues" evidence="2">
    <location>
        <begin position="75"/>
        <end position="98"/>
    </location>
</feature>
<feature type="compositionally biased region" description="Polar residues" evidence="2">
    <location>
        <begin position="188"/>
        <end position="203"/>
    </location>
</feature>
<dbReference type="GeneID" id="11520670"/>
<dbReference type="STRING" id="578455.G2R3S4"/>
<dbReference type="RefSeq" id="XP_003652315.1">
    <property type="nucleotide sequence ID" value="XM_003652267.1"/>
</dbReference>
<dbReference type="PROSITE" id="PS50192">
    <property type="entry name" value="T_SNARE"/>
    <property type="match status" value="1"/>
</dbReference>
<dbReference type="Gene3D" id="1.20.5.110">
    <property type="match status" value="2"/>
</dbReference>
<dbReference type="OrthoDB" id="18679at2759"/>
<feature type="region of interest" description="Disordered" evidence="2">
    <location>
        <begin position="1"/>
        <end position="225"/>
    </location>
</feature>
<evidence type="ECO:0000313" key="5">
    <source>
        <dbReference type="Proteomes" id="UP000008181"/>
    </source>
</evidence>
<dbReference type="SUPFAM" id="SSF58038">
    <property type="entry name" value="SNARE fusion complex"/>
    <property type="match status" value="2"/>
</dbReference>
<evidence type="ECO:0000313" key="4">
    <source>
        <dbReference type="EMBL" id="AEO65979.1"/>
    </source>
</evidence>
<dbReference type="eggNOG" id="ENOG502RNZ5">
    <property type="taxonomic scope" value="Eukaryota"/>
</dbReference>
<accession>G2R3S4</accession>
<feature type="compositionally biased region" description="Basic and acidic residues" evidence="2">
    <location>
        <begin position="133"/>
        <end position="150"/>
    </location>
</feature>
<dbReference type="GO" id="GO:0019905">
    <property type="term" value="F:syntaxin binding"/>
    <property type="evidence" value="ECO:0007669"/>
    <property type="project" value="TreeGrafter"/>
</dbReference>
<dbReference type="KEGG" id="ttt:THITE_2113664"/>
<gene>
    <name evidence="4" type="ORF">THITE_2113664</name>
</gene>
<dbReference type="Proteomes" id="UP000008181">
    <property type="component" value="Chromosome 2"/>
</dbReference>
<sequence length="442" mass="48571">MGKFSAMFKKSDEKEKRSNPYAQQPTPPASQYGDQPNRYDSNHSFHEPPQGPPSGLPAGPRPGGLPSRVAPGASRNGNWEANTAPASARSSQQHVPDNSQPPPYSVGTASPYAAGGTPSLAANSSSPSMRSGYSKEKFGAQDGFGKDRFEPAAPASSQNFGSRPYQQPGGYGSLDLDDGRSTPGYNYPPQQTARPSPAQSYGYSAQKPDADGMQMTNQEAHEDEADLIKAEINQVRAETHATSGRVVMMAREARQRAAETRAMAESQGDQLLKINEAVGKSSTQFAHADGATDKLKRLQRPFFVPTMSGTHQKMLDQKMEYSRRRETEQNEQVRQEVIRSRMTAEASRRANSQRVLGSNKPTVKKEFLFEDFDGTQQEQEQEIENNLLEVSAVLADVHDEVSALGNELDVQNRVIDQLTERSEVVIDDIRRGQTKLDLLSRR</sequence>
<evidence type="ECO:0000256" key="2">
    <source>
        <dbReference type="SAM" id="MobiDB-lite"/>
    </source>
</evidence>
<keyword evidence="5" id="KW-1185">Reference proteome</keyword>
<dbReference type="HOGENOM" id="CLU_619916_0_0_1"/>
<dbReference type="InterPro" id="IPR000727">
    <property type="entry name" value="T_SNARE_dom"/>
</dbReference>
<dbReference type="AlphaFoldDB" id="G2R3S4"/>
<evidence type="ECO:0000256" key="1">
    <source>
        <dbReference type="ARBA" id="ARBA00009480"/>
    </source>
</evidence>
<dbReference type="GO" id="GO:0031201">
    <property type="term" value="C:SNARE complex"/>
    <property type="evidence" value="ECO:0007669"/>
    <property type="project" value="TreeGrafter"/>
</dbReference>
<comment type="similarity">
    <text evidence="1">Belongs to the SNAP-25 family.</text>
</comment>
<feature type="compositionally biased region" description="Polar residues" evidence="2">
    <location>
        <begin position="120"/>
        <end position="131"/>
    </location>
</feature>
<reference evidence="4 5" key="1">
    <citation type="journal article" date="2011" name="Nat. Biotechnol.">
        <title>Comparative genomic analysis of the thermophilic biomass-degrading fungi Myceliophthora thermophila and Thielavia terrestris.</title>
        <authorList>
            <person name="Berka R.M."/>
            <person name="Grigoriev I.V."/>
            <person name="Otillar R."/>
            <person name="Salamov A."/>
            <person name="Grimwood J."/>
            <person name="Reid I."/>
            <person name="Ishmael N."/>
            <person name="John T."/>
            <person name="Darmond C."/>
            <person name="Moisan M.-C."/>
            <person name="Henrissat B."/>
            <person name="Coutinho P.M."/>
            <person name="Lombard V."/>
            <person name="Natvig D.O."/>
            <person name="Lindquist E."/>
            <person name="Schmutz J."/>
            <person name="Lucas S."/>
            <person name="Harris P."/>
            <person name="Powlowski J."/>
            <person name="Bellemare A."/>
            <person name="Taylor D."/>
            <person name="Butler G."/>
            <person name="de Vries R.P."/>
            <person name="Allijn I.E."/>
            <person name="van den Brink J."/>
            <person name="Ushinsky S."/>
            <person name="Storms R."/>
            <person name="Powell A.J."/>
            <person name="Paulsen I.T."/>
            <person name="Elbourne L.D.H."/>
            <person name="Baker S.E."/>
            <person name="Magnuson J."/>
            <person name="LaBoissiere S."/>
            <person name="Clutterbuck A.J."/>
            <person name="Martinez D."/>
            <person name="Wogulis M."/>
            <person name="de Leon A.L."/>
            <person name="Rey M.W."/>
            <person name="Tsang A."/>
        </authorList>
    </citation>
    <scope>NUCLEOTIDE SEQUENCE [LARGE SCALE GENOMIC DNA]</scope>
    <source>
        <strain evidence="5">ATCC 38088 / NRRL 8126</strain>
    </source>
</reference>
<name>G2R3S4_THETT</name>
<feature type="compositionally biased region" description="Polar residues" evidence="2">
    <location>
        <begin position="155"/>
        <end position="165"/>
    </location>
</feature>
<dbReference type="PANTHER" id="PTHR19305">
    <property type="entry name" value="SYNAPTOSOMAL ASSOCIATED PROTEIN"/>
    <property type="match status" value="1"/>
</dbReference>
<protein>
    <recommendedName>
        <fullName evidence="3">t-SNARE coiled-coil homology domain-containing protein</fullName>
    </recommendedName>
</protein>
<feature type="domain" description="T-SNARE coiled-coil homology" evidence="3">
    <location>
        <begin position="377"/>
        <end position="439"/>
    </location>
</feature>
<dbReference type="GO" id="GO:0006887">
    <property type="term" value="P:exocytosis"/>
    <property type="evidence" value="ECO:0007669"/>
    <property type="project" value="TreeGrafter"/>
</dbReference>
<proteinExistence type="inferred from homology"/>
<dbReference type="PANTHER" id="PTHR19305:SF9">
    <property type="entry name" value="SYNAPTOSOMAL-ASSOCIATED PROTEIN 29"/>
    <property type="match status" value="1"/>
</dbReference>
<dbReference type="GO" id="GO:0006906">
    <property type="term" value="P:vesicle fusion"/>
    <property type="evidence" value="ECO:0007669"/>
    <property type="project" value="TreeGrafter"/>
</dbReference>